<evidence type="ECO:0000256" key="8">
    <source>
        <dbReference type="SAM" id="MobiDB-lite"/>
    </source>
</evidence>
<evidence type="ECO:0000256" key="9">
    <source>
        <dbReference type="SAM" id="Phobius"/>
    </source>
</evidence>
<proteinExistence type="inferred from homology"/>
<keyword evidence="4" id="KW-1003">Cell membrane</keyword>
<keyword evidence="3" id="KW-0813">Transport</keyword>
<dbReference type="RefSeq" id="WP_110502892.1">
    <property type="nucleotide sequence ID" value="NZ_QJVD01000037.1"/>
</dbReference>
<dbReference type="InterPro" id="IPR002549">
    <property type="entry name" value="AI-2E-like"/>
</dbReference>
<evidence type="ECO:0000256" key="6">
    <source>
        <dbReference type="ARBA" id="ARBA00022989"/>
    </source>
</evidence>
<keyword evidence="6 9" id="KW-1133">Transmembrane helix</keyword>
<comment type="caution">
    <text evidence="10">The sequence shown here is derived from an EMBL/GenBank/DDBJ whole genome shotgun (WGS) entry which is preliminary data.</text>
</comment>
<dbReference type="GO" id="GO:0055085">
    <property type="term" value="P:transmembrane transport"/>
    <property type="evidence" value="ECO:0007669"/>
    <property type="project" value="TreeGrafter"/>
</dbReference>
<dbReference type="PANTHER" id="PTHR21716">
    <property type="entry name" value="TRANSMEMBRANE PROTEIN"/>
    <property type="match status" value="1"/>
</dbReference>
<feature type="transmembrane region" description="Helical" evidence="9">
    <location>
        <begin position="98"/>
        <end position="122"/>
    </location>
</feature>
<evidence type="ECO:0000313" key="10">
    <source>
        <dbReference type="EMBL" id="PYI64838.1"/>
    </source>
</evidence>
<organism evidence="10 11">
    <name type="scientific">Arthrobacter livingstonensis</name>
    <dbReference type="NCBI Taxonomy" id="670078"/>
    <lineage>
        <taxon>Bacteria</taxon>
        <taxon>Bacillati</taxon>
        <taxon>Actinomycetota</taxon>
        <taxon>Actinomycetes</taxon>
        <taxon>Micrococcales</taxon>
        <taxon>Micrococcaceae</taxon>
        <taxon>Arthrobacter</taxon>
    </lineage>
</organism>
<dbReference type="Pfam" id="PF01594">
    <property type="entry name" value="AI-2E_transport"/>
    <property type="match status" value="1"/>
</dbReference>
<evidence type="ECO:0000256" key="5">
    <source>
        <dbReference type="ARBA" id="ARBA00022692"/>
    </source>
</evidence>
<feature type="transmembrane region" description="Helical" evidence="9">
    <location>
        <begin position="42"/>
        <end position="62"/>
    </location>
</feature>
<feature type="transmembrane region" description="Helical" evidence="9">
    <location>
        <begin position="288"/>
        <end position="312"/>
    </location>
</feature>
<dbReference type="GO" id="GO:0005886">
    <property type="term" value="C:plasma membrane"/>
    <property type="evidence" value="ECO:0007669"/>
    <property type="project" value="UniProtKB-SubCell"/>
</dbReference>
<feature type="transmembrane region" description="Helical" evidence="9">
    <location>
        <begin position="333"/>
        <end position="366"/>
    </location>
</feature>
<evidence type="ECO:0000256" key="7">
    <source>
        <dbReference type="ARBA" id="ARBA00023136"/>
    </source>
</evidence>
<evidence type="ECO:0000313" key="11">
    <source>
        <dbReference type="Proteomes" id="UP000247832"/>
    </source>
</evidence>
<comment type="similarity">
    <text evidence="2">Belongs to the autoinducer-2 exporter (AI-2E) (TC 2.A.86) family.</text>
</comment>
<dbReference type="AlphaFoldDB" id="A0A2V5L1F1"/>
<feature type="transmembrane region" description="Helical" evidence="9">
    <location>
        <begin position="263"/>
        <end position="282"/>
    </location>
</feature>
<evidence type="ECO:0000256" key="2">
    <source>
        <dbReference type="ARBA" id="ARBA00009773"/>
    </source>
</evidence>
<protein>
    <submittedName>
        <fullName evidence="10">AI-2E family transporter</fullName>
    </submittedName>
</protein>
<dbReference type="Proteomes" id="UP000247832">
    <property type="component" value="Unassembled WGS sequence"/>
</dbReference>
<gene>
    <name evidence="10" type="ORF">CVV68_20675</name>
</gene>
<dbReference type="EMBL" id="QJVD01000037">
    <property type="protein sequence ID" value="PYI64838.1"/>
    <property type="molecule type" value="Genomic_DNA"/>
</dbReference>
<comment type="subcellular location">
    <subcellularLocation>
        <location evidence="1">Cell membrane</location>
        <topology evidence="1">Multi-pass membrane protein</topology>
    </subcellularLocation>
</comment>
<reference evidence="10 11" key="1">
    <citation type="submission" date="2018-05" db="EMBL/GenBank/DDBJ databases">
        <title>Genetic diversity of glacier-inhabiting Cryobacterium bacteria in China and description of Cryobacterium mengkeensis sp. nov. and Arthrobacter glacialis sp. nov.</title>
        <authorList>
            <person name="Liu Q."/>
            <person name="Xin Y.-H."/>
        </authorList>
    </citation>
    <scope>NUCLEOTIDE SEQUENCE [LARGE SCALE GENOMIC DNA]</scope>
    <source>
        <strain evidence="10 11">LI2</strain>
    </source>
</reference>
<sequence>MAQIETNGPAEPLLPVTPVNTRGVRFAQGLPAIWGDALGRSAIRSGQALLVLTLVAVVIWALTRVPLVFTPILLSLILAAAISPMVHWLSRHRWPRAVAVLTSFVAILAVFGGVITGIVFLIRSQSKDLAAQADIGIDRLHGLLVQGPYPVTDAQISSIRDAIQKFILSATFGNEALTGLRVAAEVVVGAILMAVILFFFLKDGEKIRNFLFGFLPAAQRTKAHVAADHGAVVLGGYVRGTALVALTDALIIGLALAIMRVPLALPLAVFVFIGGFIPIVGATAAGTLAVVAALIFNGPVPALVVVIVLVGANQLEHHVLQPLLMGKVLRIHGLAILLALAAGTTLAGLVGALLAVPLTAVGWSIIKVWTGRDALAATPPDAPAAAVEPPGAAGPPAGKAQA</sequence>
<feature type="transmembrane region" description="Helical" evidence="9">
    <location>
        <begin position="68"/>
        <end position="86"/>
    </location>
</feature>
<keyword evidence="11" id="KW-1185">Reference proteome</keyword>
<accession>A0A2V5L1F1</accession>
<evidence type="ECO:0000256" key="3">
    <source>
        <dbReference type="ARBA" id="ARBA00022448"/>
    </source>
</evidence>
<evidence type="ECO:0000256" key="1">
    <source>
        <dbReference type="ARBA" id="ARBA00004651"/>
    </source>
</evidence>
<keyword evidence="5 9" id="KW-0812">Transmembrane</keyword>
<name>A0A2V5L1F1_9MICC</name>
<dbReference type="PANTHER" id="PTHR21716:SF53">
    <property type="entry name" value="PERMEASE PERM-RELATED"/>
    <property type="match status" value="1"/>
</dbReference>
<dbReference type="OrthoDB" id="9784366at2"/>
<feature type="transmembrane region" description="Helical" evidence="9">
    <location>
        <begin position="182"/>
        <end position="201"/>
    </location>
</feature>
<feature type="region of interest" description="Disordered" evidence="8">
    <location>
        <begin position="380"/>
        <end position="402"/>
    </location>
</feature>
<evidence type="ECO:0000256" key="4">
    <source>
        <dbReference type="ARBA" id="ARBA00022475"/>
    </source>
</evidence>
<keyword evidence="7 9" id="KW-0472">Membrane</keyword>